<reference evidence="1 2" key="1">
    <citation type="journal article" date="2020" name="Front. Microbiol.">
        <title>Genetic Organization of the aprX-lipA2 Operon Affects the Proteolytic Potential of Pseudomonas Species in Milk.</title>
        <authorList>
            <person name="Maier C."/>
            <person name="Huptas C."/>
            <person name="von Neubeck M."/>
            <person name="Scherer S."/>
            <person name="Wenning M."/>
            <person name="Lucking G."/>
        </authorList>
    </citation>
    <scope>NUCLEOTIDE SEQUENCE [LARGE SCALE GENOMIC DNA]</scope>
    <source>
        <strain evidence="1 2">DSM 16272</strain>
    </source>
</reference>
<protein>
    <submittedName>
        <fullName evidence="1">EexN family lipoprotein</fullName>
    </submittedName>
</protein>
<dbReference type="NCBIfam" id="NF033894">
    <property type="entry name" value="Eex_IncN"/>
    <property type="match status" value="1"/>
</dbReference>
<proteinExistence type="predicted"/>
<dbReference type="InterPro" id="IPR047937">
    <property type="entry name" value="Eex_IncN-like"/>
</dbReference>
<name>A0A7Y1A8P8_PSEVE</name>
<dbReference type="Proteomes" id="UP000537729">
    <property type="component" value="Unassembled WGS sequence"/>
</dbReference>
<evidence type="ECO:0000313" key="2">
    <source>
        <dbReference type="Proteomes" id="UP000537729"/>
    </source>
</evidence>
<comment type="caution">
    <text evidence="1">The sequence shown here is derived from an EMBL/GenBank/DDBJ whole genome shotgun (WGS) entry which is preliminary data.</text>
</comment>
<dbReference type="PROSITE" id="PS51257">
    <property type="entry name" value="PROKAR_LIPOPROTEIN"/>
    <property type="match status" value="1"/>
</dbReference>
<accession>A0A7Y1A8P8</accession>
<keyword evidence="1" id="KW-0449">Lipoprotein</keyword>
<gene>
    <name evidence="1" type="ORF">HBO38_22515</name>
</gene>
<organism evidence="1 2">
    <name type="scientific">Pseudomonas veronii</name>
    <dbReference type="NCBI Taxonomy" id="76761"/>
    <lineage>
        <taxon>Bacteria</taxon>
        <taxon>Pseudomonadati</taxon>
        <taxon>Pseudomonadota</taxon>
        <taxon>Gammaproteobacteria</taxon>
        <taxon>Pseudomonadales</taxon>
        <taxon>Pseudomonadaceae</taxon>
        <taxon>Pseudomonas</taxon>
    </lineage>
</organism>
<evidence type="ECO:0000313" key="1">
    <source>
        <dbReference type="EMBL" id="NMY11185.1"/>
    </source>
</evidence>
<dbReference type="AlphaFoldDB" id="A0A7Y1A8P8"/>
<dbReference type="EMBL" id="JAAQWG010000036">
    <property type="protein sequence ID" value="NMY11185.1"/>
    <property type="molecule type" value="Genomic_DNA"/>
</dbReference>
<sequence length="81" mass="9088">MRKIMFLMIALALVACGKSRSVDTVESLVAQPNHLREVERQCESDDTRSSLAECNAAFEARRRLFLGNGPQYTPSKNSPKF</sequence>